<accession>A0A9E4N8E9</accession>
<dbReference type="EMBL" id="JAEPCM010000895">
    <property type="protein sequence ID" value="MCG7949357.1"/>
    <property type="molecule type" value="Genomic_DNA"/>
</dbReference>
<organism evidence="2 3">
    <name type="scientific">Candidatus Thiodiazotropha taylori</name>
    <dbReference type="NCBI Taxonomy" id="2792791"/>
    <lineage>
        <taxon>Bacteria</taxon>
        <taxon>Pseudomonadati</taxon>
        <taxon>Pseudomonadota</taxon>
        <taxon>Gammaproteobacteria</taxon>
        <taxon>Chromatiales</taxon>
        <taxon>Sedimenticolaceae</taxon>
        <taxon>Candidatus Thiodiazotropha</taxon>
    </lineage>
</organism>
<sequence length="505" mass="54400">MMKFQLKSCAALVAASLLLPVSVHADDDEMDFGLYVQKKMHDKSKKLFGIKKPLMNSAEGSVARMPGQNAYDLVEVAKGLKAKILTRDAGNKADMFSFWPNENDPSHLIFCIEGGDEVIGTLDSGLDKMNPSVQSVDLDDGSVTTILRGMNRCDGIRTTAWGSVLATEETSTGQAYEIINPLDTVNHTVIDRALGTIVTADNEVSMNVVKRDALPTMAWEGLTVLDNGVVIGGDELRPGDWDLAGDGGDDSDVDGGAIFKFVPDVTHVEGMIEKLEESPLVSGSVYAFRASCREGTSGSFTVNYGQGCEIGNGSWVSVSAADARRDANNNGATGYYRPEDLHKDPTYAGPGVRFCWANTGREAAQNYGEVICGIDSDPMLADETIASVVVNRFVEGDADFNSLDNLAFQPHTGNLYVIEDHSNGDVFACLPDGADRDIKTDGCVRVLSVKDQSAEPTGFEFFGNGKVAVVAIQHSNDDMMSDYDDYATDDIVVITGFKVKQKKDD</sequence>
<reference evidence="2" key="1">
    <citation type="journal article" date="2021" name="Proc. Natl. Acad. Sci. U.S.A.">
        <title>Global biogeography of chemosynthetic symbionts reveals both localized and globally distributed symbiont groups. .</title>
        <authorList>
            <person name="Osvatic J.T."/>
            <person name="Wilkins L.G.E."/>
            <person name="Leibrecht L."/>
            <person name="Leray M."/>
            <person name="Zauner S."/>
            <person name="Polzin J."/>
            <person name="Camacho Y."/>
            <person name="Gros O."/>
            <person name="van Gils J.A."/>
            <person name="Eisen J.A."/>
            <person name="Petersen J.M."/>
            <person name="Yuen B."/>
        </authorList>
    </citation>
    <scope>NUCLEOTIDE SEQUENCE</scope>
    <source>
        <strain evidence="2">MAGclacostrist064TRANS</strain>
    </source>
</reference>
<feature type="signal peptide" evidence="1">
    <location>
        <begin position="1"/>
        <end position="25"/>
    </location>
</feature>
<dbReference type="InterPro" id="IPR008557">
    <property type="entry name" value="PhoX"/>
</dbReference>
<evidence type="ECO:0000256" key="1">
    <source>
        <dbReference type="SAM" id="SignalP"/>
    </source>
</evidence>
<comment type="caution">
    <text evidence="2">The sequence shown here is derived from an EMBL/GenBank/DDBJ whole genome shotgun (WGS) entry which is preliminary data.</text>
</comment>
<feature type="chain" id="PRO_5039595807" evidence="1">
    <location>
        <begin position="26"/>
        <end position="505"/>
    </location>
</feature>
<name>A0A9E4N8E9_9GAMM</name>
<protein>
    <submittedName>
        <fullName evidence="2">PhoX family protein</fullName>
    </submittedName>
</protein>
<dbReference type="Proteomes" id="UP000886667">
    <property type="component" value="Unassembled WGS sequence"/>
</dbReference>
<evidence type="ECO:0000313" key="3">
    <source>
        <dbReference type="Proteomes" id="UP000886667"/>
    </source>
</evidence>
<dbReference type="Pfam" id="PF05787">
    <property type="entry name" value="PhoX"/>
    <property type="match status" value="1"/>
</dbReference>
<gene>
    <name evidence="2" type="ORF">JAZ07_23725</name>
</gene>
<dbReference type="AlphaFoldDB" id="A0A9E4N8E9"/>
<proteinExistence type="predicted"/>
<keyword evidence="1" id="KW-0732">Signal</keyword>
<evidence type="ECO:0000313" key="2">
    <source>
        <dbReference type="EMBL" id="MCG7949357.1"/>
    </source>
</evidence>